<dbReference type="Gene3D" id="3.90.550.10">
    <property type="entry name" value="Spore Coat Polysaccharide Biosynthesis Protein SpsA, Chain A"/>
    <property type="match status" value="1"/>
</dbReference>
<name>A0A6C0KKS2_9ZZZZ</name>
<feature type="domain" description="MobA-like NTP transferase" evidence="5">
    <location>
        <begin position="6"/>
        <end position="135"/>
    </location>
</feature>
<accession>A0A6C0KKS2</accession>
<evidence type="ECO:0000256" key="2">
    <source>
        <dbReference type="ARBA" id="ARBA00022679"/>
    </source>
</evidence>
<dbReference type="EMBL" id="MN740892">
    <property type="protein sequence ID" value="QHU16918.1"/>
    <property type="molecule type" value="Genomic_DNA"/>
</dbReference>
<evidence type="ECO:0000256" key="3">
    <source>
        <dbReference type="ARBA" id="ARBA00022695"/>
    </source>
</evidence>
<dbReference type="EC" id="2.7.7.23" evidence="1"/>
<dbReference type="InterPro" id="IPR029044">
    <property type="entry name" value="Nucleotide-diphossugar_trans"/>
</dbReference>
<dbReference type="AlphaFoldDB" id="A0A6C0KKS2"/>
<dbReference type="Pfam" id="PF12804">
    <property type="entry name" value="NTP_transf_3"/>
    <property type="match status" value="1"/>
</dbReference>
<reference evidence="6" key="1">
    <citation type="journal article" date="2020" name="Nature">
        <title>Giant virus diversity and host interactions through global metagenomics.</title>
        <authorList>
            <person name="Schulz F."/>
            <person name="Roux S."/>
            <person name="Paez-Espino D."/>
            <person name="Jungbluth S."/>
            <person name="Walsh D.A."/>
            <person name="Denef V.J."/>
            <person name="McMahon K.D."/>
            <person name="Konstantinidis K.T."/>
            <person name="Eloe-Fadrosh E.A."/>
            <person name="Kyrpides N.C."/>
            <person name="Woyke T."/>
        </authorList>
    </citation>
    <scope>NUCLEOTIDE SEQUENCE</scope>
    <source>
        <strain evidence="6">GVMAG-S-3300012000-53</strain>
    </source>
</reference>
<dbReference type="SUPFAM" id="SSF53448">
    <property type="entry name" value="Nucleotide-diphospho-sugar transferases"/>
    <property type="match status" value="1"/>
</dbReference>
<keyword evidence="3" id="KW-0548">Nucleotidyltransferase</keyword>
<evidence type="ECO:0000256" key="4">
    <source>
        <dbReference type="ARBA" id="ARBA00048493"/>
    </source>
</evidence>
<evidence type="ECO:0000259" key="5">
    <source>
        <dbReference type="Pfam" id="PF12804"/>
    </source>
</evidence>
<comment type="catalytic activity">
    <reaction evidence="4">
        <text>N-acetyl-alpha-D-glucosamine 1-phosphate + UTP + H(+) = UDP-N-acetyl-alpha-D-glucosamine + diphosphate</text>
        <dbReference type="Rhea" id="RHEA:13509"/>
        <dbReference type="ChEBI" id="CHEBI:15378"/>
        <dbReference type="ChEBI" id="CHEBI:33019"/>
        <dbReference type="ChEBI" id="CHEBI:46398"/>
        <dbReference type="ChEBI" id="CHEBI:57705"/>
        <dbReference type="ChEBI" id="CHEBI:57776"/>
        <dbReference type="EC" id="2.7.7.23"/>
    </reaction>
</comment>
<keyword evidence="2" id="KW-0808">Transferase</keyword>
<protein>
    <recommendedName>
        <fullName evidence="1">UDP-N-acetylglucosamine diphosphorylase</fullName>
        <ecNumber evidence="1">2.7.7.23</ecNumber>
    </recommendedName>
</protein>
<dbReference type="InterPro" id="IPR050065">
    <property type="entry name" value="GlmU-like"/>
</dbReference>
<dbReference type="PANTHER" id="PTHR43584">
    <property type="entry name" value="NUCLEOTIDYL TRANSFERASE"/>
    <property type="match status" value="1"/>
</dbReference>
<dbReference type="InterPro" id="IPR025877">
    <property type="entry name" value="MobA-like_NTP_Trfase"/>
</dbReference>
<proteinExistence type="predicted"/>
<sequence length="239" mass="27230">MNLTITILAAGEGKRMRSTIPKVLHLFRGKPMLVRIIETAKELDAKKIIIITGKYDELIKQTVEKYMELEDLIFVQQGSPLGTGDAIKSCLSAYTEEDKVLILNGDMPLINKEILGKFIENREPMTILVARFSNPYGYGRIIYDEEGEFTGIVEEKDCSEKEKTVDIVNSGLYYIDAKLLIKYIPMIENNNVQKEYYLTDIVKIIKQNEEMSIKTYLLGEEENKYISGVNTPEELAALE</sequence>
<dbReference type="GO" id="GO:0003977">
    <property type="term" value="F:UDP-N-acetylglucosamine diphosphorylase activity"/>
    <property type="evidence" value="ECO:0007669"/>
    <property type="project" value="UniProtKB-EC"/>
</dbReference>
<evidence type="ECO:0000313" key="6">
    <source>
        <dbReference type="EMBL" id="QHU16918.1"/>
    </source>
</evidence>
<organism evidence="6">
    <name type="scientific">viral metagenome</name>
    <dbReference type="NCBI Taxonomy" id="1070528"/>
    <lineage>
        <taxon>unclassified sequences</taxon>
        <taxon>metagenomes</taxon>
        <taxon>organismal metagenomes</taxon>
    </lineage>
</organism>
<dbReference type="PANTHER" id="PTHR43584:SF3">
    <property type="entry name" value="BIFUNCTIONAL PROTEIN GLMU"/>
    <property type="match status" value="1"/>
</dbReference>
<evidence type="ECO:0000256" key="1">
    <source>
        <dbReference type="ARBA" id="ARBA00012457"/>
    </source>
</evidence>
<dbReference type="CDD" id="cd02540">
    <property type="entry name" value="GT2_GlmU_N_bac"/>
    <property type="match status" value="1"/>
</dbReference>